<keyword evidence="3" id="KW-1185">Reference proteome</keyword>
<feature type="region of interest" description="Disordered" evidence="1">
    <location>
        <begin position="71"/>
        <end position="103"/>
    </location>
</feature>
<organism evidence="2 3">
    <name type="scientific">Phaeosphaeria nodorum (strain SN15 / ATCC MYA-4574 / FGSC 10173)</name>
    <name type="common">Glume blotch fungus</name>
    <name type="synonym">Parastagonospora nodorum</name>
    <dbReference type="NCBI Taxonomy" id="321614"/>
    <lineage>
        <taxon>Eukaryota</taxon>
        <taxon>Fungi</taxon>
        <taxon>Dikarya</taxon>
        <taxon>Ascomycota</taxon>
        <taxon>Pezizomycotina</taxon>
        <taxon>Dothideomycetes</taxon>
        <taxon>Pleosporomycetidae</taxon>
        <taxon>Pleosporales</taxon>
        <taxon>Pleosporineae</taxon>
        <taxon>Phaeosphaeriaceae</taxon>
        <taxon>Parastagonospora</taxon>
    </lineage>
</organism>
<proteinExistence type="predicted"/>
<evidence type="ECO:0000256" key="1">
    <source>
        <dbReference type="SAM" id="MobiDB-lite"/>
    </source>
</evidence>
<reference evidence="3" key="1">
    <citation type="journal article" date="2021" name="BMC Genomics">
        <title>Chromosome-level genome assembly and manually-curated proteome of model necrotroph Parastagonospora nodorum Sn15 reveals a genome-wide trove of candidate effector homologs, and redundancy of virulence-related functions within an accessory chromosome.</title>
        <authorList>
            <person name="Bertazzoni S."/>
            <person name="Jones D.A.B."/>
            <person name="Phan H.T."/>
            <person name="Tan K.-C."/>
            <person name="Hane J.K."/>
        </authorList>
    </citation>
    <scope>NUCLEOTIDE SEQUENCE [LARGE SCALE GENOMIC DNA]</scope>
    <source>
        <strain evidence="3">SN15 / ATCC MYA-4574 / FGSC 10173)</strain>
    </source>
</reference>
<gene>
    <name evidence="2" type="ORF">JI435_405560</name>
</gene>
<evidence type="ECO:0000313" key="3">
    <source>
        <dbReference type="Proteomes" id="UP000663193"/>
    </source>
</evidence>
<dbReference type="VEuPathDB" id="FungiDB:JI435_405560"/>
<dbReference type="Proteomes" id="UP000663193">
    <property type="component" value="Chromosome 4"/>
</dbReference>
<accession>A0A7U2F0I7</accession>
<dbReference type="EMBL" id="CP069026">
    <property type="protein sequence ID" value="QRC94294.1"/>
    <property type="molecule type" value="Genomic_DNA"/>
</dbReference>
<evidence type="ECO:0000313" key="2">
    <source>
        <dbReference type="EMBL" id="QRC94294.1"/>
    </source>
</evidence>
<name>A0A7U2F0I7_PHANO</name>
<dbReference type="AlphaFoldDB" id="A0A7U2F0I7"/>
<feature type="non-terminal residue" evidence="2">
    <location>
        <position position="1"/>
    </location>
</feature>
<sequence>AHEYTVCNKVVKMSYTRARKLKPHNWYRVRNPSIEHSLFLPAVPTIHMPTFSFRFTCQLTSDPSSCTWYTTPSGPNKLQPRTSAHSTLQLRSRNRGTDLSDTR</sequence>
<protein>
    <submittedName>
        <fullName evidence="2">Uncharacterized protein</fullName>
    </submittedName>
</protein>
<feature type="compositionally biased region" description="Polar residues" evidence="1">
    <location>
        <begin position="71"/>
        <end position="91"/>
    </location>
</feature>